<dbReference type="CDD" id="cd01949">
    <property type="entry name" value="GGDEF"/>
    <property type="match status" value="1"/>
</dbReference>
<evidence type="ECO:0000313" key="6">
    <source>
        <dbReference type="EMBL" id="SCA55999.1"/>
    </source>
</evidence>
<sequence length="713" mass="80327">MSPHSTVFIQDEIHTQNIYSFSKFKKLRLAFFLRPDLKKHLLPSLSLEKKCEITFVKTTSDLQTLLETNKVDAVVIDMSGCISCGFECIEHICKKAGDSPVISIADIDDPDYVNKAFNRGIEDLIPKEEVTSKHLLRVISYAVVRSQNLAKVKAFEARHSGIVENATEGIFQTTPDGRYILANPALARLYGYETADELISDLTNIETQLYIDPKQRERFAKTMREKDEVLNFESQIRRKNGEVIWISENARAVRNEDGKIIYFEGFVRNITARKENENQLTYLAQRDPLTGLPNRALYQERLTKSIELAKTDQSKVGVLFIDLDNFKKINDTMGHPVGDLVLQKVASRLMSCTNTQDTVARLSGDEFTVILNDVRSPQIAAKVASRILDALSEPITIENKQVYASGSIGVSIYPDHGDTISELMQNVDAAAYHAKKMGRNSYQFYTENLNAQEIRRLEIENGLRKAVHKNELSLHYQAKVDLQSGQIIGSEALLRWENDILGNVSPDEFIPIAEETGLIIPIGEWVLQQACQQCRNWLDEGLDPGTIAVNLSARQFHKKGLFDVIKNILQTTGLPPERLELELTESALVEHVNEAINFLKEAETIGIKTSIDDFGTGYSSLSYLKKFPISTLKIDRSFIMDIPDDTEDMAITRAIISLGKSLDLKIVAEGIEDEAQISFLKKLGCNFGQGYKFSKPIDEDRFVQLLKAKEIYS</sequence>
<dbReference type="FunFam" id="3.30.70.270:FF:000001">
    <property type="entry name" value="Diguanylate cyclase domain protein"/>
    <property type="match status" value="1"/>
</dbReference>
<comment type="catalytic activity">
    <reaction evidence="1">
        <text>3',3'-c-di-GMP + H2O = 5'-phosphoguanylyl(3'-&gt;5')guanosine + H(+)</text>
        <dbReference type="Rhea" id="RHEA:24902"/>
        <dbReference type="ChEBI" id="CHEBI:15377"/>
        <dbReference type="ChEBI" id="CHEBI:15378"/>
        <dbReference type="ChEBI" id="CHEBI:58754"/>
        <dbReference type="ChEBI" id="CHEBI:58805"/>
        <dbReference type="EC" id="3.1.4.52"/>
    </reaction>
    <physiologicalReaction direction="left-to-right" evidence="1">
        <dbReference type="Rhea" id="RHEA:24903"/>
    </physiologicalReaction>
</comment>
<name>A0A1C3RFG0_9PROT</name>
<dbReference type="Gene3D" id="3.40.50.2300">
    <property type="match status" value="1"/>
</dbReference>
<feature type="domain" description="GGDEF" evidence="5">
    <location>
        <begin position="314"/>
        <end position="447"/>
    </location>
</feature>
<reference evidence="6 7" key="1">
    <citation type="submission" date="2016-07" db="EMBL/GenBank/DDBJ databases">
        <authorList>
            <person name="Lefevre C.T."/>
        </authorList>
    </citation>
    <scope>NUCLEOTIDE SEQUENCE [LARGE SCALE GENOMIC DNA]</scope>
    <source>
        <strain evidence="6">PR1</strain>
    </source>
</reference>
<dbReference type="PROSITE" id="PS50113">
    <property type="entry name" value="PAC"/>
    <property type="match status" value="1"/>
</dbReference>
<dbReference type="AlphaFoldDB" id="A0A1C3RFG0"/>
<dbReference type="InterPro" id="IPR001633">
    <property type="entry name" value="EAL_dom"/>
</dbReference>
<evidence type="ECO:0000259" key="5">
    <source>
        <dbReference type="PROSITE" id="PS50887"/>
    </source>
</evidence>
<protein>
    <submittedName>
        <fullName evidence="6">Diguanylate cyclase/phosphodiesterase with PAS/PAC sensor(S) (Modular protein)</fullName>
    </submittedName>
</protein>
<dbReference type="STRING" id="1867952.MTBPR1_150046"/>
<organism evidence="6 7">
    <name type="scientific">Candidatus Terasakiella magnetica</name>
    <dbReference type="NCBI Taxonomy" id="1867952"/>
    <lineage>
        <taxon>Bacteria</taxon>
        <taxon>Pseudomonadati</taxon>
        <taxon>Pseudomonadota</taxon>
        <taxon>Alphaproteobacteria</taxon>
        <taxon>Rhodospirillales</taxon>
        <taxon>Terasakiellaceae</taxon>
        <taxon>Terasakiella</taxon>
    </lineage>
</organism>
<dbReference type="Gene3D" id="3.20.20.450">
    <property type="entry name" value="EAL domain"/>
    <property type="match status" value="1"/>
</dbReference>
<evidence type="ECO:0000259" key="2">
    <source>
        <dbReference type="PROSITE" id="PS50112"/>
    </source>
</evidence>
<dbReference type="NCBIfam" id="TIGR00229">
    <property type="entry name" value="sensory_box"/>
    <property type="match status" value="1"/>
</dbReference>
<dbReference type="InterPro" id="IPR035919">
    <property type="entry name" value="EAL_sf"/>
</dbReference>
<dbReference type="FunFam" id="3.20.20.450:FF:000001">
    <property type="entry name" value="Cyclic di-GMP phosphodiesterase yahA"/>
    <property type="match status" value="1"/>
</dbReference>
<dbReference type="PROSITE" id="PS50112">
    <property type="entry name" value="PAS"/>
    <property type="match status" value="1"/>
</dbReference>
<dbReference type="SUPFAM" id="SSF52172">
    <property type="entry name" value="CheY-like"/>
    <property type="match status" value="1"/>
</dbReference>
<dbReference type="Gene3D" id="3.30.70.270">
    <property type="match status" value="1"/>
</dbReference>
<dbReference type="PROSITE" id="PS50883">
    <property type="entry name" value="EAL"/>
    <property type="match status" value="1"/>
</dbReference>
<evidence type="ECO:0000313" key="7">
    <source>
        <dbReference type="Proteomes" id="UP000231658"/>
    </source>
</evidence>
<dbReference type="SMART" id="SM00267">
    <property type="entry name" value="GGDEF"/>
    <property type="match status" value="1"/>
</dbReference>
<feature type="domain" description="PAS" evidence="2">
    <location>
        <begin position="155"/>
        <end position="225"/>
    </location>
</feature>
<dbReference type="SUPFAM" id="SSF55073">
    <property type="entry name" value="Nucleotide cyclase"/>
    <property type="match status" value="1"/>
</dbReference>
<dbReference type="PANTHER" id="PTHR44757:SF2">
    <property type="entry name" value="BIOFILM ARCHITECTURE MAINTENANCE PROTEIN MBAA"/>
    <property type="match status" value="1"/>
</dbReference>
<dbReference type="OrthoDB" id="9814202at2"/>
<dbReference type="InterPro" id="IPR052155">
    <property type="entry name" value="Biofilm_reg_signaling"/>
</dbReference>
<dbReference type="Pfam" id="PF00563">
    <property type="entry name" value="EAL"/>
    <property type="match status" value="1"/>
</dbReference>
<dbReference type="SUPFAM" id="SSF55785">
    <property type="entry name" value="PYP-like sensor domain (PAS domain)"/>
    <property type="match status" value="1"/>
</dbReference>
<dbReference type="InterPro" id="IPR011006">
    <property type="entry name" value="CheY-like_superfamily"/>
</dbReference>
<gene>
    <name evidence="6" type="ORF">MTBPR1_150046</name>
</gene>
<evidence type="ECO:0000256" key="1">
    <source>
        <dbReference type="ARBA" id="ARBA00051114"/>
    </source>
</evidence>
<dbReference type="InterPro" id="IPR000160">
    <property type="entry name" value="GGDEF_dom"/>
</dbReference>
<dbReference type="SUPFAM" id="SSF141868">
    <property type="entry name" value="EAL domain-like"/>
    <property type="match status" value="1"/>
</dbReference>
<dbReference type="InterPro" id="IPR000014">
    <property type="entry name" value="PAS"/>
</dbReference>
<dbReference type="InterPro" id="IPR001610">
    <property type="entry name" value="PAC"/>
</dbReference>
<dbReference type="Gene3D" id="3.30.450.20">
    <property type="entry name" value="PAS domain"/>
    <property type="match status" value="1"/>
</dbReference>
<dbReference type="InterPro" id="IPR035965">
    <property type="entry name" value="PAS-like_dom_sf"/>
</dbReference>
<dbReference type="Pfam" id="PF00990">
    <property type="entry name" value="GGDEF"/>
    <property type="match status" value="1"/>
</dbReference>
<dbReference type="SMART" id="SM00052">
    <property type="entry name" value="EAL"/>
    <property type="match status" value="1"/>
</dbReference>
<dbReference type="InterPro" id="IPR029787">
    <property type="entry name" value="Nucleotide_cyclase"/>
</dbReference>
<dbReference type="GO" id="GO:0071111">
    <property type="term" value="F:cyclic-guanylate-specific phosphodiesterase activity"/>
    <property type="evidence" value="ECO:0007669"/>
    <property type="project" value="UniProtKB-EC"/>
</dbReference>
<dbReference type="Pfam" id="PF13426">
    <property type="entry name" value="PAS_9"/>
    <property type="match status" value="1"/>
</dbReference>
<proteinExistence type="predicted"/>
<dbReference type="RefSeq" id="WP_069186686.1">
    <property type="nucleotide sequence ID" value="NZ_FLYE01000007.1"/>
</dbReference>
<accession>A0A1C3RFG0</accession>
<dbReference type="SMART" id="SM00086">
    <property type="entry name" value="PAC"/>
    <property type="match status" value="1"/>
</dbReference>
<dbReference type="PROSITE" id="PS50887">
    <property type="entry name" value="GGDEF"/>
    <property type="match status" value="1"/>
</dbReference>
<evidence type="ECO:0000259" key="3">
    <source>
        <dbReference type="PROSITE" id="PS50113"/>
    </source>
</evidence>
<dbReference type="InterPro" id="IPR000700">
    <property type="entry name" value="PAS-assoc_C"/>
</dbReference>
<dbReference type="Proteomes" id="UP000231658">
    <property type="component" value="Unassembled WGS sequence"/>
</dbReference>
<feature type="domain" description="PAC" evidence="3">
    <location>
        <begin position="230"/>
        <end position="282"/>
    </location>
</feature>
<feature type="domain" description="EAL" evidence="4">
    <location>
        <begin position="456"/>
        <end position="710"/>
    </location>
</feature>
<dbReference type="NCBIfam" id="TIGR00254">
    <property type="entry name" value="GGDEF"/>
    <property type="match status" value="1"/>
</dbReference>
<dbReference type="CDD" id="cd00130">
    <property type="entry name" value="PAS"/>
    <property type="match status" value="1"/>
</dbReference>
<dbReference type="SMART" id="SM00091">
    <property type="entry name" value="PAS"/>
    <property type="match status" value="1"/>
</dbReference>
<dbReference type="CDD" id="cd01948">
    <property type="entry name" value="EAL"/>
    <property type="match status" value="1"/>
</dbReference>
<dbReference type="GO" id="GO:0071732">
    <property type="term" value="P:cellular response to nitric oxide"/>
    <property type="evidence" value="ECO:0007669"/>
    <property type="project" value="UniProtKB-ARBA"/>
</dbReference>
<evidence type="ECO:0000259" key="4">
    <source>
        <dbReference type="PROSITE" id="PS50883"/>
    </source>
</evidence>
<dbReference type="PANTHER" id="PTHR44757">
    <property type="entry name" value="DIGUANYLATE CYCLASE DGCP"/>
    <property type="match status" value="1"/>
</dbReference>
<keyword evidence="7" id="KW-1185">Reference proteome</keyword>
<dbReference type="InterPro" id="IPR043128">
    <property type="entry name" value="Rev_trsase/Diguanyl_cyclase"/>
</dbReference>
<dbReference type="EMBL" id="FLYE01000007">
    <property type="protein sequence ID" value="SCA55999.1"/>
    <property type="molecule type" value="Genomic_DNA"/>
</dbReference>